<dbReference type="Gene3D" id="3.90.1010.20">
    <property type="match status" value="1"/>
</dbReference>
<feature type="domain" description="FMN-binding" evidence="1">
    <location>
        <begin position="2"/>
        <end position="51"/>
    </location>
</feature>
<reference evidence="2" key="1">
    <citation type="journal article" date="2021" name="PeerJ">
        <title>Extensive microbial diversity within the chicken gut microbiome revealed by metagenomics and culture.</title>
        <authorList>
            <person name="Gilroy R."/>
            <person name="Ravi A."/>
            <person name="Getino M."/>
            <person name="Pursley I."/>
            <person name="Horton D.L."/>
            <person name="Alikhan N.F."/>
            <person name="Baker D."/>
            <person name="Gharbi K."/>
            <person name="Hall N."/>
            <person name="Watson M."/>
            <person name="Adriaenssens E.M."/>
            <person name="Foster-Nyarko E."/>
            <person name="Jarju S."/>
            <person name="Secka A."/>
            <person name="Antonio M."/>
            <person name="Oren A."/>
            <person name="Chaudhuri R.R."/>
            <person name="La Ragione R."/>
            <person name="Hildebrand F."/>
            <person name="Pallen M.J."/>
        </authorList>
    </citation>
    <scope>NUCLEOTIDE SEQUENCE</scope>
    <source>
        <strain evidence="2">CHK174-6876</strain>
    </source>
</reference>
<gene>
    <name evidence="2" type="ORF">K8V00_00455</name>
</gene>
<evidence type="ECO:0000259" key="1">
    <source>
        <dbReference type="Pfam" id="PF04205"/>
    </source>
</evidence>
<proteinExistence type="predicted"/>
<dbReference type="InterPro" id="IPR007329">
    <property type="entry name" value="FMN-bd"/>
</dbReference>
<dbReference type="EMBL" id="DYXG01000008">
    <property type="protein sequence ID" value="HJE96064.1"/>
    <property type="molecule type" value="Genomic_DNA"/>
</dbReference>
<evidence type="ECO:0000313" key="2">
    <source>
        <dbReference type="EMBL" id="HJE96064.1"/>
    </source>
</evidence>
<dbReference type="Proteomes" id="UP000707535">
    <property type="component" value="Unassembled WGS sequence"/>
</dbReference>
<comment type="caution">
    <text evidence="2">The sequence shown here is derived from an EMBL/GenBank/DDBJ whole genome shotgun (WGS) entry which is preliminary data.</text>
</comment>
<organism evidence="2 3">
    <name type="scientific">Ligilactobacillus acidipiscis</name>
    <dbReference type="NCBI Taxonomy" id="89059"/>
    <lineage>
        <taxon>Bacteria</taxon>
        <taxon>Bacillati</taxon>
        <taxon>Bacillota</taxon>
        <taxon>Bacilli</taxon>
        <taxon>Lactobacillales</taxon>
        <taxon>Lactobacillaceae</taxon>
        <taxon>Ligilactobacillus</taxon>
    </lineage>
</organism>
<dbReference type="AlphaFoldDB" id="A0A921F6S4"/>
<dbReference type="GO" id="GO:0010181">
    <property type="term" value="F:FMN binding"/>
    <property type="evidence" value="ECO:0007669"/>
    <property type="project" value="InterPro"/>
</dbReference>
<dbReference type="GO" id="GO:0016020">
    <property type="term" value="C:membrane"/>
    <property type="evidence" value="ECO:0007669"/>
    <property type="project" value="InterPro"/>
</dbReference>
<protein>
    <submittedName>
        <fullName evidence="2">FMN-binding protein</fullName>
    </submittedName>
</protein>
<evidence type="ECO:0000313" key="3">
    <source>
        <dbReference type="Proteomes" id="UP000707535"/>
    </source>
</evidence>
<name>A0A921F6S4_9LACO</name>
<sequence>MLKQSETEHGTPAIKKMPQEMVAKNTYDIDSVSGASSTSKALKLAVKDALDKAKQTIKQ</sequence>
<reference evidence="2" key="2">
    <citation type="submission" date="2021-09" db="EMBL/GenBank/DDBJ databases">
        <authorList>
            <person name="Gilroy R."/>
        </authorList>
    </citation>
    <scope>NUCLEOTIDE SEQUENCE</scope>
    <source>
        <strain evidence="2">CHK174-6876</strain>
    </source>
</reference>
<dbReference type="Pfam" id="PF04205">
    <property type="entry name" value="FMN_bind"/>
    <property type="match status" value="1"/>
</dbReference>
<accession>A0A921F6S4</accession>